<evidence type="ECO:0000256" key="6">
    <source>
        <dbReference type="SAM" id="SignalP"/>
    </source>
</evidence>
<dbReference type="InterPro" id="IPR016169">
    <property type="entry name" value="FAD-bd_PCMH_sub2"/>
</dbReference>
<dbReference type="InterPro" id="IPR012951">
    <property type="entry name" value="BBE"/>
</dbReference>
<evidence type="ECO:0000313" key="8">
    <source>
        <dbReference type="EMBL" id="KAF2216915.1"/>
    </source>
</evidence>
<proteinExistence type="inferred from homology"/>
<dbReference type="InterPro" id="IPR036318">
    <property type="entry name" value="FAD-bd_PCMH-like_sf"/>
</dbReference>
<reference evidence="8" key="1">
    <citation type="journal article" date="2020" name="Stud. Mycol.">
        <title>101 Dothideomycetes genomes: a test case for predicting lifestyles and emergence of pathogens.</title>
        <authorList>
            <person name="Haridas S."/>
            <person name="Albert R."/>
            <person name="Binder M."/>
            <person name="Bloem J."/>
            <person name="Labutti K."/>
            <person name="Salamov A."/>
            <person name="Andreopoulos B."/>
            <person name="Baker S."/>
            <person name="Barry K."/>
            <person name="Bills G."/>
            <person name="Bluhm B."/>
            <person name="Cannon C."/>
            <person name="Castanera R."/>
            <person name="Culley D."/>
            <person name="Daum C."/>
            <person name="Ezra D."/>
            <person name="Gonzalez J."/>
            <person name="Henrissat B."/>
            <person name="Kuo A."/>
            <person name="Liang C."/>
            <person name="Lipzen A."/>
            <person name="Lutzoni F."/>
            <person name="Magnuson J."/>
            <person name="Mondo S."/>
            <person name="Nolan M."/>
            <person name="Ohm R."/>
            <person name="Pangilinan J."/>
            <person name="Park H.-J."/>
            <person name="Ramirez L."/>
            <person name="Alfaro M."/>
            <person name="Sun H."/>
            <person name="Tritt A."/>
            <person name="Yoshinaga Y."/>
            <person name="Zwiers L.-H."/>
            <person name="Turgeon B."/>
            <person name="Goodwin S."/>
            <person name="Spatafora J."/>
            <person name="Crous P."/>
            <person name="Grigoriev I."/>
        </authorList>
    </citation>
    <scope>NUCLEOTIDE SEQUENCE</scope>
    <source>
        <strain evidence="8">SCOH1-5</strain>
    </source>
</reference>
<evidence type="ECO:0000256" key="4">
    <source>
        <dbReference type="ARBA" id="ARBA00022827"/>
    </source>
</evidence>
<gene>
    <name evidence="8" type="ORF">CERZMDRAFT_80925</name>
</gene>
<keyword evidence="5" id="KW-0560">Oxidoreductase</keyword>
<protein>
    <recommendedName>
        <fullName evidence="7">FAD-binding PCMH-type domain-containing protein</fullName>
    </recommendedName>
</protein>
<keyword evidence="4" id="KW-0274">FAD</keyword>
<sequence>MTVIHLRSALPAALALLASFELTSARSITRRQNQDALRSCLVATQVVAEYPGEGAEITTLSQNTNYDYTPLVIVQPTSTEQVASVIKCVATRNGEVKASTFGGGHGYASYALGGADGFVVIDSSRLAGVFVDKTSKTANVSMGAKLGPLATAIGKEGFGLPHGTCPSVGVFGHALGGGWGFSSRNWGWLLDHIVGMTLVDPSGAIRKISEASLGQDADLWWALRGAGANNFGVVTDMTFALEDAPARSVNWKTTFPTNDDCAVILRAITDLASSTYGAYSLPSKLGFQLLGYGEGTSNSGACSLTGQYLGPLDEFRNAEKIIRDNLQSRGIQSSEFNATEFPSWVETLTGLMGNLDAPPTKVPYYAQSLLDDGTPGYSESGSQAIFQAIQQTIDASNTGTSISFDLNGPAARTNGQQPYGDSSFGVGGHRESTFMSQIYVNGYPGFDNTAGQNEANTAVDKVNSAVRANDPNGNWKAYVNYIDPRLQNWAQMYYGDALQRLRDIKKQVDPNTVFDYPQGLAHA</sequence>
<dbReference type="InterPro" id="IPR016166">
    <property type="entry name" value="FAD-bd_PCMH"/>
</dbReference>
<evidence type="ECO:0000259" key="7">
    <source>
        <dbReference type="PROSITE" id="PS51387"/>
    </source>
</evidence>
<feature type="chain" id="PRO_5025523555" description="FAD-binding PCMH-type domain-containing protein" evidence="6">
    <location>
        <begin position="26"/>
        <end position="523"/>
    </location>
</feature>
<dbReference type="Pfam" id="PF08031">
    <property type="entry name" value="BBE"/>
    <property type="match status" value="1"/>
</dbReference>
<dbReference type="OrthoDB" id="407275at2759"/>
<keyword evidence="6" id="KW-0732">Signal</keyword>
<dbReference type="Gene3D" id="3.30.465.10">
    <property type="match status" value="1"/>
</dbReference>
<dbReference type="EMBL" id="ML992663">
    <property type="protein sequence ID" value="KAF2216915.1"/>
    <property type="molecule type" value="Genomic_DNA"/>
</dbReference>
<evidence type="ECO:0000256" key="2">
    <source>
        <dbReference type="ARBA" id="ARBA00005466"/>
    </source>
</evidence>
<keyword evidence="3" id="KW-0285">Flavoprotein</keyword>
<dbReference type="SUPFAM" id="SSF56176">
    <property type="entry name" value="FAD-binding/transporter-associated domain-like"/>
    <property type="match status" value="1"/>
</dbReference>
<dbReference type="PANTHER" id="PTHR42973">
    <property type="entry name" value="BINDING OXIDOREDUCTASE, PUTATIVE (AFU_ORTHOLOGUE AFUA_1G17690)-RELATED"/>
    <property type="match status" value="1"/>
</dbReference>
<dbReference type="AlphaFoldDB" id="A0A6A6FTU7"/>
<evidence type="ECO:0000313" key="9">
    <source>
        <dbReference type="Proteomes" id="UP000799539"/>
    </source>
</evidence>
<dbReference type="GO" id="GO:0071949">
    <property type="term" value="F:FAD binding"/>
    <property type="evidence" value="ECO:0007669"/>
    <property type="project" value="InterPro"/>
</dbReference>
<dbReference type="Gene3D" id="3.40.462.20">
    <property type="match status" value="1"/>
</dbReference>
<feature type="domain" description="FAD-binding PCMH-type" evidence="7">
    <location>
        <begin position="66"/>
        <end position="244"/>
    </location>
</feature>
<dbReference type="Pfam" id="PF01565">
    <property type="entry name" value="FAD_binding_4"/>
    <property type="match status" value="1"/>
</dbReference>
<accession>A0A6A6FTU7</accession>
<dbReference type="GO" id="GO:0016491">
    <property type="term" value="F:oxidoreductase activity"/>
    <property type="evidence" value="ECO:0007669"/>
    <property type="project" value="UniProtKB-KW"/>
</dbReference>
<feature type="signal peptide" evidence="6">
    <location>
        <begin position="1"/>
        <end position="25"/>
    </location>
</feature>
<dbReference type="PANTHER" id="PTHR42973:SF39">
    <property type="entry name" value="FAD-BINDING PCMH-TYPE DOMAIN-CONTAINING PROTEIN"/>
    <property type="match status" value="1"/>
</dbReference>
<dbReference type="InterPro" id="IPR050416">
    <property type="entry name" value="FAD-linked_Oxidoreductase"/>
</dbReference>
<comment type="cofactor">
    <cofactor evidence="1">
        <name>FAD</name>
        <dbReference type="ChEBI" id="CHEBI:57692"/>
    </cofactor>
</comment>
<comment type="similarity">
    <text evidence="2">Belongs to the oxygen-dependent FAD-linked oxidoreductase family.</text>
</comment>
<evidence type="ECO:0000256" key="1">
    <source>
        <dbReference type="ARBA" id="ARBA00001974"/>
    </source>
</evidence>
<keyword evidence="9" id="KW-1185">Reference proteome</keyword>
<dbReference type="PROSITE" id="PS51387">
    <property type="entry name" value="FAD_PCMH"/>
    <property type="match status" value="1"/>
</dbReference>
<dbReference type="Proteomes" id="UP000799539">
    <property type="component" value="Unassembled WGS sequence"/>
</dbReference>
<organism evidence="8 9">
    <name type="scientific">Cercospora zeae-maydis SCOH1-5</name>
    <dbReference type="NCBI Taxonomy" id="717836"/>
    <lineage>
        <taxon>Eukaryota</taxon>
        <taxon>Fungi</taxon>
        <taxon>Dikarya</taxon>
        <taxon>Ascomycota</taxon>
        <taxon>Pezizomycotina</taxon>
        <taxon>Dothideomycetes</taxon>
        <taxon>Dothideomycetidae</taxon>
        <taxon>Mycosphaerellales</taxon>
        <taxon>Mycosphaerellaceae</taxon>
        <taxon>Cercospora</taxon>
    </lineage>
</organism>
<evidence type="ECO:0000256" key="3">
    <source>
        <dbReference type="ARBA" id="ARBA00022630"/>
    </source>
</evidence>
<evidence type="ECO:0000256" key="5">
    <source>
        <dbReference type="ARBA" id="ARBA00023002"/>
    </source>
</evidence>
<name>A0A6A6FTU7_9PEZI</name>
<dbReference type="InterPro" id="IPR006094">
    <property type="entry name" value="Oxid_FAD_bind_N"/>
</dbReference>